<dbReference type="SMART" id="SM00342">
    <property type="entry name" value="HTH_ARAC"/>
    <property type="match status" value="1"/>
</dbReference>
<dbReference type="OrthoDB" id="635259at2"/>
<dbReference type="PROSITE" id="PS01124">
    <property type="entry name" value="HTH_ARAC_FAMILY_2"/>
    <property type="match status" value="1"/>
</dbReference>
<organism evidence="5 6">
    <name type="scientific">Haliscomenobacter hydrossis (strain ATCC 27775 / DSM 1100 / LMG 10767 / O)</name>
    <dbReference type="NCBI Taxonomy" id="760192"/>
    <lineage>
        <taxon>Bacteria</taxon>
        <taxon>Pseudomonadati</taxon>
        <taxon>Bacteroidota</taxon>
        <taxon>Saprospiria</taxon>
        <taxon>Saprospirales</taxon>
        <taxon>Haliscomenobacteraceae</taxon>
        <taxon>Haliscomenobacter</taxon>
    </lineage>
</organism>
<dbReference type="HOGENOM" id="CLU_066193_1_1_10"/>
<dbReference type="AlphaFoldDB" id="F4L780"/>
<keyword evidence="1" id="KW-0805">Transcription regulation</keyword>
<dbReference type="PANTHER" id="PTHR46796">
    <property type="entry name" value="HTH-TYPE TRANSCRIPTIONAL ACTIVATOR RHAS-RELATED"/>
    <property type="match status" value="1"/>
</dbReference>
<dbReference type="GO" id="GO:0003700">
    <property type="term" value="F:DNA-binding transcription factor activity"/>
    <property type="evidence" value="ECO:0007669"/>
    <property type="project" value="InterPro"/>
</dbReference>
<name>F4L780_HALH1</name>
<evidence type="ECO:0000256" key="2">
    <source>
        <dbReference type="ARBA" id="ARBA00023125"/>
    </source>
</evidence>
<dbReference type="Pfam" id="PF20240">
    <property type="entry name" value="DUF6597"/>
    <property type="match status" value="1"/>
</dbReference>
<dbReference type="eggNOG" id="COG2207">
    <property type="taxonomic scope" value="Bacteria"/>
</dbReference>
<dbReference type="InterPro" id="IPR046532">
    <property type="entry name" value="DUF6597"/>
</dbReference>
<keyword evidence="6" id="KW-1185">Reference proteome</keyword>
<dbReference type="Pfam" id="PF12833">
    <property type="entry name" value="HTH_18"/>
    <property type="match status" value="1"/>
</dbReference>
<sequence>MILKDVLPSPHLQEHVRKHQIIRFVFGANEAVPAKAYAPRPEHCLVFYLRELQCVDYLDGSPLQMHHKCTLYGQHTLLQNRLIARDFWALQVVLQPGALFRLTGIPAHELTNTFIDAEAIWGQAIRYAHEQMCNTENLGETIAIAERFLEKVVQQSKRELLGVDRASSLILQQTQLVSVDWIARQAYLSVRQLQRQFAERMGISPKAFDRIARFEKAFKVKNAQPQKDWQRIAFDLGYYDYQHLVRDFVAFTKMTPNGFLLADGKSPEREFGLVEV</sequence>
<evidence type="ECO:0000259" key="4">
    <source>
        <dbReference type="PROSITE" id="PS01124"/>
    </source>
</evidence>
<dbReference type="PANTHER" id="PTHR46796:SF13">
    <property type="entry name" value="HTH-TYPE TRANSCRIPTIONAL ACTIVATOR RHAS"/>
    <property type="match status" value="1"/>
</dbReference>
<evidence type="ECO:0000313" key="5">
    <source>
        <dbReference type="EMBL" id="AEE53107.1"/>
    </source>
</evidence>
<dbReference type="InterPro" id="IPR050204">
    <property type="entry name" value="AraC_XylS_family_regulators"/>
</dbReference>
<dbReference type="KEGG" id="hhy:Halhy_5282"/>
<dbReference type="Gene3D" id="1.10.10.60">
    <property type="entry name" value="Homeodomain-like"/>
    <property type="match status" value="1"/>
</dbReference>
<keyword evidence="2" id="KW-0238">DNA-binding</keyword>
<dbReference type="EMBL" id="CP002691">
    <property type="protein sequence ID" value="AEE53107.1"/>
    <property type="molecule type" value="Genomic_DNA"/>
</dbReference>
<proteinExistence type="predicted"/>
<dbReference type="GO" id="GO:0043565">
    <property type="term" value="F:sequence-specific DNA binding"/>
    <property type="evidence" value="ECO:0007669"/>
    <property type="project" value="InterPro"/>
</dbReference>
<dbReference type="Proteomes" id="UP000008461">
    <property type="component" value="Chromosome"/>
</dbReference>
<accession>F4L780</accession>
<gene>
    <name evidence="5" type="ordered locus">Halhy_5282</name>
</gene>
<reference key="2">
    <citation type="submission" date="2011-04" db="EMBL/GenBank/DDBJ databases">
        <title>Complete sequence of chromosome of Haliscomenobacter hydrossis DSM 1100.</title>
        <authorList>
            <consortium name="US DOE Joint Genome Institute (JGI-PGF)"/>
            <person name="Lucas S."/>
            <person name="Han J."/>
            <person name="Lapidus A."/>
            <person name="Bruce D."/>
            <person name="Goodwin L."/>
            <person name="Pitluck S."/>
            <person name="Peters L."/>
            <person name="Kyrpides N."/>
            <person name="Mavromatis K."/>
            <person name="Ivanova N."/>
            <person name="Ovchinnikova G."/>
            <person name="Pagani I."/>
            <person name="Daligault H."/>
            <person name="Detter J.C."/>
            <person name="Han C."/>
            <person name="Land M."/>
            <person name="Hauser L."/>
            <person name="Markowitz V."/>
            <person name="Cheng J.-F."/>
            <person name="Hugenholtz P."/>
            <person name="Woyke T."/>
            <person name="Wu D."/>
            <person name="Verbarg S."/>
            <person name="Frueling A."/>
            <person name="Brambilla E."/>
            <person name="Klenk H.-P."/>
            <person name="Eisen J.A."/>
        </authorList>
    </citation>
    <scope>NUCLEOTIDE SEQUENCE</scope>
    <source>
        <strain>DSM 1100</strain>
    </source>
</reference>
<dbReference type="RefSeq" id="WP_013767642.1">
    <property type="nucleotide sequence ID" value="NC_015510.1"/>
</dbReference>
<keyword evidence="3" id="KW-0804">Transcription</keyword>
<dbReference type="STRING" id="760192.Halhy_5282"/>
<evidence type="ECO:0000313" key="6">
    <source>
        <dbReference type="Proteomes" id="UP000008461"/>
    </source>
</evidence>
<reference evidence="5 6" key="1">
    <citation type="journal article" date="2011" name="Stand. Genomic Sci.">
        <title>Complete genome sequence of Haliscomenobacter hydrossis type strain (O).</title>
        <authorList>
            <consortium name="US DOE Joint Genome Institute (JGI-PGF)"/>
            <person name="Daligault H."/>
            <person name="Lapidus A."/>
            <person name="Zeytun A."/>
            <person name="Nolan M."/>
            <person name="Lucas S."/>
            <person name="Del Rio T.G."/>
            <person name="Tice H."/>
            <person name="Cheng J.F."/>
            <person name="Tapia R."/>
            <person name="Han C."/>
            <person name="Goodwin L."/>
            <person name="Pitluck S."/>
            <person name="Liolios K."/>
            <person name="Pagani I."/>
            <person name="Ivanova N."/>
            <person name="Huntemann M."/>
            <person name="Mavromatis K."/>
            <person name="Mikhailova N."/>
            <person name="Pati A."/>
            <person name="Chen A."/>
            <person name="Palaniappan K."/>
            <person name="Land M."/>
            <person name="Hauser L."/>
            <person name="Brambilla E.M."/>
            <person name="Rohde M."/>
            <person name="Verbarg S."/>
            <person name="Goker M."/>
            <person name="Bristow J."/>
            <person name="Eisen J.A."/>
            <person name="Markowitz V."/>
            <person name="Hugenholtz P."/>
            <person name="Kyrpides N.C."/>
            <person name="Klenk H.P."/>
            <person name="Woyke T."/>
        </authorList>
    </citation>
    <scope>NUCLEOTIDE SEQUENCE [LARGE SCALE GENOMIC DNA]</scope>
    <source>
        <strain evidence="6">ATCC 27775 / DSM 1100 / LMG 10767 / O</strain>
    </source>
</reference>
<feature type="domain" description="HTH araC/xylS-type" evidence="4">
    <location>
        <begin position="164"/>
        <end position="262"/>
    </location>
</feature>
<evidence type="ECO:0000256" key="3">
    <source>
        <dbReference type="ARBA" id="ARBA00023163"/>
    </source>
</evidence>
<protein>
    <submittedName>
        <fullName evidence="5">Helix-turn-helix domain-containing protein AraC type</fullName>
    </submittedName>
</protein>
<dbReference type="InterPro" id="IPR018060">
    <property type="entry name" value="HTH_AraC"/>
</dbReference>
<evidence type="ECO:0000256" key="1">
    <source>
        <dbReference type="ARBA" id="ARBA00023015"/>
    </source>
</evidence>